<keyword evidence="2" id="KW-0732">Signal</keyword>
<feature type="chain" id="PRO_5012747965" description="Disease resistance R13L4/SHOC-2-like LRR domain-containing protein" evidence="2">
    <location>
        <begin position="20"/>
        <end position="160"/>
    </location>
</feature>
<dbReference type="SUPFAM" id="SSF52058">
    <property type="entry name" value="L domain-like"/>
    <property type="match status" value="1"/>
</dbReference>
<organism evidence="4 5">
    <name type="scientific">Flavobacterium segetis</name>
    <dbReference type="NCBI Taxonomy" id="271157"/>
    <lineage>
        <taxon>Bacteria</taxon>
        <taxon>Pseudomonadati</taxon>
        <taxon>Bacteroidota</taxon>
        <taxon>Flavobacteriia</taxon>
        <taxon>Flavobacteriales</taxon>
        <taxon>Flavobacteriaceae</taxon>
        <taxon>Flavobacterium</taxon>
    </lineage>
</organism>
<reference evidence="5" key="1">
    <citation type="submission" date="2016-11" db="EMBL/GenBank/DDBJ databases">
        <authorList>
            <person name="Varghese N."/>
            <person name="Submissions S."/>
        </authorList>
    </citation>
    <scope>NUCLEOTIDE SEQUENCE [LARGE SCALE GENOMIC DNA]</scope>
    <source>
        <strain evidence="5">DSM 19741</strain>
    </source>
</reference>
<dbReference type="EMBL" id="FQWE01000004">
    <property type="protein sequence ID" value="SHG09837.1"/>
    <property type="molecule type" value="Genomic_DNA"/>
</dbReference>
<dbReference type="Gene3D" id="3.80.10.10">
    <property type="entry name" value="Ribonuclease Inhibitor"/>
    <property type="match status" value="1"/>
</dbReference>
<gene>
    <name evidence="4" type="ORF">SAMN05444396_104305</name>
</gene>
<evidence type="ECO:0000259" key="3">
    <source>
        <dbReference type="Pfam" id="PF23598"/>
    </source>
</evidence>
<evidence type="ECO:0000256" key="1">
    <source>
        <dbReference type="ARBA" id="ARBA00022737"/>
    </source>
</evidence>
<dbReference type="STRING" id="271157.SAMN05444396_104305"/>
<protein>
    <recommendedName>
        <fullName evidence="3">Disease resistance R13L4/SHOC-2-like LRR domain-containing protein</fullName>
    </recommendedName>
</protein>
<dbReference type="AlphaFoldDB" id="A0A1M5H1I3"/>
<evidence type="ECO:0000313" key="4">
    <source>
        <dbReference type="EMBL" id="SHG09837.1"/>
    </source>
</evidence>
<dbReference type="PANTHER" id="PTHR45752">
    <property type="entry name" value="LEUCINE-RICH REPEAT-CONTAINING"/>
    <property type="match status" value="1"/>
</dbReference>
<name>A0A1M5H1I3_9FLAO</name>
<dbReference type="InterPro" id="IPR032675">
    <property type="entry name" value="LRR_dom_sf"/>
</dbReference>
<dbReference type="Proteomes" id="UP000184036">
    <property type="component" value="Unassembled WGS sequence"/>
</dbReference>
<keyword evidence="5" id="KW-1185">Reference proteome</keyword>
<proteinExistence type="predicted"/>
<dbReference type="RefSeq" id="WP_072990466.1">
    <property type="nucleotide sequence ID" value="NZ_FQWE01000004.1"/>
</dbReference>
<feature type="signal peptide" evidence="2">
    <location>
        <begin position="1"/>
        <end position="19"/>
    </location>
</feature>
<accession>A0A1M5H1I3</accession>
<dbReference type="OrthoDB" id="1254385at2"/>
<evidence type="ECO:0000313" key="5">
    <source>
        <dbReference type="Proteomes" id="UP000184036"/>
    </source>
</evidence>
<dbReference type="InterPro" id="IPR055414">
    <property type="entry name" value="LRR_R13L4/SHOC2-like"/>
</dbReference>
<feature type="domain" description="Disease resistance R13L4/SHOC-2-like LRR" evidence="3">
    <location>
        <begin position="58"/>
        <end position="144"/>
    </location>
</feature>
<keyword evidence="1" id="KW-0677">Repeat</keyword>
<dbReference type="PANTHER" id="PTHR45752:SF187">
    <property type="entry name" value="LEUCINE-RICH REPEAT AND IQ DOMAIN-CONTAINING PROTEIN 4"/>
    <property type="match status" value="1"/>
</dbReference>
<dbReference type="InterPro" id="IPR050715">
    <property type="entry name" value="LRR-SigEffector_domain"/>
</dbReference>
<dbReference type="Pfam" id="PF23598">
    <property type="entry name" value="LRR_14"/>
    <property type="match status" value="1"/>
</dbReference>
<sequence>MQTKLLLTILFLASNIIFAQTKTIRNKEFTNINEAMKKPEMVYILNLSNQDVNALEIEWSKFINIEYLNLRNDGLNIIPPAITKLKTLKIIDLSGNTFESLPSDFSNLTQLEEVFLNDRKDANLPKTLNILAKLPNLKSLHLENDGLKLIPDEILFFKKS</sequence>
<evidence type="ECO:0000256" key="2">
    <source>
        <dbReference type="SAM" id="SignalP"/>
    </source>
</evidence>